<dbReference type="SUPFAM" id="SSF47203">
    <property type="entry name" value="Acyl-CoA dehydrogenase C-terminal domain-like"/>
    <property type="match status" value="1"/>
</dbReference>
<accession>A0A2S6AVL9</accession>
<dbReference type="InterPro" id="IPR009075">
    <property type="entry name" value="AcylCo_DH/oxidase_C"/>
</dbReference>
<protein>
    <submittedName>
        <fullName evidence="8">Acyl-CoA dehydrogenase</fullName>
    </submittedName>
</protein>
<evidence type="ECO:0000256" key="3">
    <source>
        <dbReference type="ARBA" id="ARBA00022630"/>
    </source>
</evidence>
<keyword evidence="3" id="KW-0285">Flavoprotein</keyword>
<dbReference type="Proteomes" id="UP000239874">
    <property type="component" value="Unassembled WGS sequence"/>
</dbReference>
<reference evidence="8 9" key="1">
    <citation type="submission" date="2018-02" db="EMBL/GenBank/DDBJ databases">
        <title>8 Nocardia nova and 1 Nocardia cyriacigeorgica strain used for evolution to TMP-SMX.</title>
        <authorList>
            <person name="Mehta H."/>
            <person name="Weng J."/>
            <person name="Shamoo Y."/>
        </authorList>
    </citation>
    <scope>NUCLEOTIDE SEQUENCE [LARGE SCALE GENOMIC DNA]</scope>
    <source>
        <strain evidence="8 9">MDA3139</strain>
    </source>
</reference>
<dbReference type="InterPro" id="IPR036250">
    <property type="entry name" value="AcylCo_DH-like_C"/>
</dbReference>
<gene>
    <name evidence="8" type="ORF">C5E45_03740</name>
</gene>
<organism evidence="8 9">
    <name type="scientific">Nocardia nova</name>
    <dbReference type="NCBI Taxonomy" id="37330"/>
    <lineage>
        <taxon>Bacteria</taxon>
        <taxon>Bacillati</taxon>
        <taxon>Actinomycetota</taxon>
        <taxon>Actinomycetes</taxon>
        <taxon>Mycobacteriales</taxon>
        <taxon>Nocardiaceae</taxon>
        <taxon>Nocardia</taxon>
    </lineage>
</organism>
<evidence type="ECO:0000313" key="9">
    <source>
        <dbReference type="Proteomes" id="UP000239874"/>
    </source>
</evidence>
<dbReference type="InterPro" id="IPR013786">
    <property type="entry name" value="AcylCoA_DH/ox_N"/>
</dbReference>
<comment type="caution">
    <text evidence="8">The sequence shown here is derived from an EMBL/GenBank/DDBJ whole genome shotgun (WGS) entry which is preliminary data.</text>
</comment>
<evidence type="ECO:0000256" key="2">
    <source>
        <dbReference type="ARBA" id="ARBA00009347"/>
    </source>
</evidence>
<dbReference type="GO" id="GO:0003995">
    <property type="term" value="F:acyl-CoA dehydrogenase activity"/>
    <property type="evidence" value="ECO:0007669"/>
    <property type="project" value="TreeGrafter"/>
</dbReference>
<keyword evidence="4" id="KW-0274">FAD</keyword>
<proteinExistence type="inferred from homology"/>
<evidence type="ECO:0000256" key="1">
    <source>
        <dbReference type="ARBA" id="ARBA00001974"/>
    </source>
</evidence>
<sequence>MSEELLSEVAASIFAATCTEQTLVAAEHDGWPAAAWKAVAEAGLPWISVPENSGGQGGSLADALTVLRVAGRHAVPLPLAETGILAGWLLAEAGLSVGEGPATVVPGYRTDDLKWNGSTLSGVVHRVPWARDAHRIVALVPDKDRWAVAVVAPDTVRVEPRRNLAGEPRDTVHLDGIAPVEFSALPDGIDRAAFELRGALTRVVLIAGAVERILEITLRYTGERKQFGRPIGRFQAVQEHLVHLAQQSASISVAADIAAREAARGDGRFEIWSAKTLADDAVRIASAAAHQAHGAMGATQEYSLNHWTRRLWSWTREYGTATRWAGDIGAEVLAGAPHQLWPLITDGGAEIASRGDGARSVGHRLEVAGEA</sequence>
<dbReference type="Pfam" id="PF00441">
    <property type="entry name" value="Acyl-CoA_dh_1"/>
    <property type="match status" value="1"/>
</dbReference>
<keyword evidence="5" id="KW-0560">Oxidoreductase</keyword>
<dbReference type="Pfam" id="PF02771">
    <property type="entry name" value="Acyl-CoA_dh_N"/>
    <property type="match status" value="1"/>
</dbReference>
<name>A0A2S6AVL9_9NOCA</name>
<dbReference type="PANTHER" id="PTHR43884">
    <property type="entry name" value="ACYL-COA DEHYDROGENASE"/>
    <property type="match status" value="1"/>
</dbReference>
<evidence type="ECO:0000256" key="4">
    <source>
        <dbReference type="ARBA" id="ARBA00022827"/>
    </source>
</evidence>
<feature type="domain" description="Acyl-CoA dehydrogenase/oxidase C-terminal" evidence="6">
    <location>
        <begin position="203"/>
        <end position="311"/>
    </location>
</feature>
<dbReference type="SUPFAM" id="SSF56645">
    <property type="entry name" value="Acyl-CoA dehydrogenase NM domain-like"/>
    <property type="match status" value="1"/>
</dbReference>
<comment type="cofactor">
    <cofactor evidence="1">
        <name>FAD</name>
        <dbReference type="ChEBI" id="CHEBI:57692"/>
    </cofactor>
</comment>
<feature type="domain" description="Acyl-CoA dehydrogenase/oxidase N-terminal" evidence="7">
    <location>
        <begin position="4"/>
        <end position="94"/>
    </location>
</feature>
<comment type="similarity">
    <text evidence="2">Belongs to the acyl-CoA dehydrogenase family.</text>
</comment>
<dbReference type="GO" id="GO:0050660">
    <property type="term" value="F:flavin adenine dinucleotide binding"/>
    <property type="evidence" value="ECO:0007669"/>
    <property type="project" value="InterPro"/>
</dbReference>
<evidence type="ECO:0000259" key="6">
    <source>
        <dbReference type="Pfam" id="PF00441"/>
    </source>
</evidence>
<dbReference type="AlphaFoldDB" id="A0A2S6AVL9"/>
<dbReference type="EMBL" id="PSZC01000002">
    <property type="protein sequence ID" value="PPJ39295.1"/>
    <property type="molecule type" value="Genomic_DNA"/>
</dbReference>
<dbReference type="PANTHER" id="PTHR43884:SF20">
    <property type="entry name" value="ACYL-COA DEHYDROGENASE FADE28"/>
    <property type="match status" value="1"/>
</dbReference>
<evidence type="ECO:0000313" key="8">
    <source>
        <dbReference type="EMBL" id="PPJ39295.1"/>
    </source>
</evidence>
<evidence type="ECO:0000259" key="7">
    <source>
        <dbReference type="Pfam" id="PF02771"/>
    </source>
</evidence>
<dbReference type="InterPro" id="IPR009100">
    <property type="entry name" value="AcylCoA_DH/oxidase_NM_dom_sf"/>
</dbReference>
<dbReference type="RefSeq" id="WP_104374261.1">
    <property type="nucleotide sequence ID" value="NZ_PSZC01000002.1"/>
</dbReference>
<dbReference type="InterPro" id="IPR037069">
    <property type="entry name" value="AcylCoA_DH/ox_N_sf"/>
</dbReference>
<dbReference type="Gene3D" id="1.10.540.10">
    <property type="entry name" value="Acyl-CoA dehydrogenase/oxidase, N-terminal domain"/>
    <property type="match status" value="1"/>
</dbReference>
<dbReference type="Gene3D" id="1.20.140.10">
    <property type="entry name" value="Butyryl-CoA Dehydrogenase, subunit A, domain 3"/>
    <property type="match status" value="1"/>
</dbReference>
<evidence type="ECO:0000256" key="5">
    <source>
        <dbReference type="ARBA" id="ARBA00023002"/>
    </source>
</evidence>
<dbReference type="OrthoDB" id="2450120at2"/>